<organism evidence="3 4">
    <name type="scientific">Agrococcus jenensis</name>
    <dbReference type="NCBI Taxonomy" id="46353"/>
    <lineage>
        <taxon>Bacteria</taxon>
        <taxon>Bacillati</taxon>
        <taxon>Actinomycetota</taxon>
        <taxon>Actinomycetes</taxon>
        <taxon>Micrococcales</taxon>
        <taxon>Microbacteriaceae</taxon>
        <taxon>Agrococcus</taxon>
    </lineage>
</organism>
<evidence type="ECO:0000313" key="4">
    <source>
        <dbReference type="Proteomes" id="UP000275456"/>
    </source>
</evidence>
<keyword evidence="2" id="KW-0472">Membrane</keyword>
<keyword evidence="4" id="KW-1185">Reference proteome</keyword>
<feature type="region of interest" description="Disordered" evidence="1">
    <location>
        <begin position="1"/>
        <end position="22"/>
    </location>
</feature>
<accession>A0A3N2AQH8</accession>
<gene>
    <name evidence="3" type="ORF">EDD26_0665</name>
</gene>
<dbReference type="RefSeq" id="WP_123696401.1">
    <property type="nucleotide sequence ID" value="NZ_RKHJ01000001.1"/>
</dbReference>
<protein>
    <submittedName>
        <fullName evidence="3">Uncharacterized protein</fullName>
    </submittedName>
</protein>
<proteinExistence type="predicted"/>
<name>A0A3N2AQH8_9MICO</name>
<evidence type="ECO:0000256" key="2">
    <source>
        <dbReference type="SAM" id="Phobius"/>
    </source>
</evidence>
<feature type="transmembrane region" description="Helical" evidence="2">
    <location>
        <begin position="82"/>
        <end position="102"/>
    </location>
</feature>
<dbReference type="EMBL" id="RKHJ01000001">
    <property type="protein sequence ID" value="ROR65299.1"/>
    <property type="molecule type" value="Genomic_DNA"/>
</dbReference>
<feature type="compositionally biased region" description="Low complexity" evidence="1">
    <location>
        <begin position="13"/>
        <end position="22"/>
    </location>
</feature>
<dbReference type="OrthoDB" id="9987158at2"/>
<comment type="caution">
    <text evidence="3">The sequence shown here is derived from an EMBL/GenBank/DDBJ whole genome shotgun (WGS) entry which is preliminary data.</text>
</comment>
<feature type="transmembrane region" description="Helical" evidence="2">
    <location>
        <begin position="38"/>
        <end position="62"/>
    </location>
</feature>
<feature type="transmembrane region" description="Helical" evidence="2">
    <location>
        <begin position="109"/>
        <end position="127"/>
    </location>
</feature>
<keyword evidence="2" id="KW-1133">Transmembrane helix</keyword>
<evidence type="ECO:0000313" key="3">
    <source>
        <dbReference type="EMBL" id="ROR65299.1"/>
    </source>
</evidence>
<sequence>MTDASGGPAPSQDAAVDGPVDAPVGVPAPSRTARVLEIATLTGVSLNLLALAILGALGAAAVELQSQVSQDNAGTEAPGGVVAGYWLALGIATVVLNGLAIWQRRSWGLGWAALAAVACWIVLFVAMDVSRA</sequence>
<dbReference type="Proteomes" id="UP000275456">
    <property type="component" value="Unassembled WGS sequence"/>
</dbReference>
<dbReference type="AlphaFoldDB" id="A0A3N2AQH8"/>
<reference evidence="3 4" key="1">
    <citation type="submission" date="2018-11" db="EMBL/GenBank/DDBJ databases">
        <title>Sequencing the genomes of 1000 actinobacteria strains.</title>
        <authorList>
            <person name="Klenk H.-P."/>
        </authorList>
    </citation>
    <scope>NUCLEOTIDE SEQUENCE [LARGE SCALE GENOMIC DNA]</scope>
    <source>
        <strain evidence="3 4">DSM 9580</strain>
    </source>
</reference>
<keyword evidence="2" id="KW-0812">Transmembrane</keyword>
<evidence type="ECO:0000256" key="1">
    <source>
        <dbReference type="SAM" id="MobiDB-lite"/>
    </source>
</evidence>